<name>A0ABT9U5V0_PAEHA</name>
<dbReference type="Pfam" id="PF01869">
    <property type="entry name" value="BcrAD_BadFG"/>
    <property type="match status" value="1"/>
</dbReference>
<proteinExistence type="predicted"/>
<feature type="domain" description="ATPase BadF/BadG/BcrA/BcrD type" evidence="1">
    <location>
        <begin position="7"/>
        <end position="302"/>
    </location>
</feature>
<evidence type="ECO:0000313" key="3">
    <source>
        <dbReference type="Proteomes" id="UP001229346"/>
    </source>
</evidence>
<gene>
    <name evidence="2" type="ORF">J2T15_004479</name>
</gene>
<dbReference type="EMBL" id="JAUSSU010000009">
    <property type="protein sequence ID" value="MDQ0115022.1"/>
    <property type="molecule type" value="Genomic_DNA"/>
</dbReference>
<dbReference type="InterPro" id="IPR052519">
    <property type="entry name" value="Euk-type_GlcNAc_Kinase"/>
</dbReference>
<comment type="caution">
    <text evidence="2">The sequence shown here is derived from an EMBL/GenBank/DDBJ whole genome shotgun (WGS) entry which is preliminary data.</text>
</comment>
<dbReference type="InterPro" id="IPR002731">
    <property type="entry name" value="ATPase_BadF"/>
</dbReference>
<organism evidence="2 3">
    <name type="scientific">Paenibacillus harenae</name>
    <dbReference type="NCBI Taxonomy" id="306543"/>
    <lineage>
        <taxon>Bacteria</taxon>
        <taxon>Bacillati</taxon>
        <taxon>Bacillota</taxon>
        <taxon>Bacilli</taxon>
        <taxon>Bacillales</taxon>
        <taxon>Paenibacillaceae</taxon>
        <taxon>Paenibacillus</taxon>
    </lineage>
</organism>
<dbReference type="Gene3D" id="3.30.420.40">
    <property type="match status" value="2"/>
</dbReference>
<evidence type="ECO:0000259" key="1">
    <source>
        <dbReference type="Pfam" id="PF01869"/>
    </source>
</evidence>
<dbReference type="RefSeq" id="WP_307206397.1">
    <property type="nucleotide sequence ID" value="NZ_JAUSSU010000009.1"/>
</dbReference>
<evidence type="ECO:0000313" key="2">
    <source>
        <dbReference type="EMBL" id="MDQ0115022.1"/>
    </source>
</evidence>
<accession>A0ABT9U5V0</accession>
<keyword evidence="3" id="KW-1185">Reference proteome</keyword>
<dbReference type="PANTHER" id="PTHR43190:SF3">
    <property type="entry name" value="N-ACETYL-D-GLUCOSAMINE KINASE"/>
    <property type="match status" value="1"/>
</dbReference>
<reference evidence="2 3" key="1">
    <citation type="submission" date="2023-07" db="EMBL/GenBank/DDBJ databases">
        <title>Sorghum-associated microbial communities from plants grown in Nebraska, USA.</title>
        <authorList>
            <person name="Schachtman D."/>
        </authorList>
    </citation>
    <scope>NUCLEOTIDE SEQUENCE [LARGE SCALE GENOMIC DNA]</scope>
    <source>
        <strain evidence="2 3">CC482</strain>
    </source>
</reference>
<dbReference type="PANTHER" id="PTHR43190">
    <property type="entry name" value="N-ACETYL-D-GLUCOSAMINE KINASE"/>
    <property type="match status" value="1"/>
</dbReference>
<dbReference type="CDD" id="cd24007">
    <property type="entry name" value="ASKHA_NBD_eukNAGK-like"/>
    <property type="match status" value="1"/>
</dbReference>
<sequence>MRFILFLGVDAGGSKTHALLVDERGQVLGKGYAGNGNHQTAFAEAGTNIGKACEEALQAAGLTKEQVDFAYFGLAGADREPDYIVLRPMIAAIGIKQHAIACDTMIGMRAGTTRSYGAVIISGTGFNAAARNAKGEELQYGGFGYLFGDGQCSGTDLAVHAFRGAIRGWEGREQPTLLTDIVPKELGYPSVQAMYDDALDHGKRPPNTLGKLLFEAAAQGDAVSIRILRQAGSELANSVNALIKRLGMQHNAFDVVLTGSVLSRGATSHMVDAIKEAVGDIAPHASVVKLEVDPVVGAVMSAMDQTGFTIDGALDKALRNITFR</sequence>
<dbReference type="Proteomes" id="UP001229346">
    <property type="component" value="Unassembled WGS sequence"/>
</dbReference>
<dbReference type="InterPro" id="IPR043129">
    <property type="entry name" value="ATPase_NBD"/>
</dbReference>
<protein>
    <submittedName>
        <fullName evidence="2">N-acetylglucosamine kinase-like BadF-type ATPase</fullName>
    </submittedName>
</protein>
<dbReference type="SUPFAM" id="SSF53067">
    <property type="entry name" value="Actin-like ATPase domain"/>
    <property type="match status" value="2"/>
</dbReference>